<evidence type="ECO:0000313" key="3">
    <source>
        <dbReference type="Proteomes" id="UP000220828"/>
    </source>
</evidence>
<dbReference type="InterPro" id="IPR053148">
    <property type="entry name" value="PD-DEXK-like_domain"/>
</dbReference>
<dbReference type="PANTHER" id="PTHR30547:SF0">
    <property type="entry name" value="BLR8175 PROTEIN"/>
    <property type="match status" value="1"/>
</dbReference>
<accession>A0A2H3KJY0</accession>
<name>A0A2H3KJY0_9FLAO</name>
<evidence type="ECO:0000313" key="2">
    <source>
        <dbReference type="EMBL" id="PDS22718.1"/>
    </source>
</evidence>
<dbReference type="AlphaFoldDB" id="A0A2H3KJY0"/>
<dbReference type="Pfam" id="PF17761">
    <property type="entry name" value="DUF1016_N"/>
    <property type="match status" value="1"/>
</dbReference>
<dbReference type="EMBL" id="PCMW01000080">
    <property type="protein sequence ID" value="PDS22718.1"/>
    <property type="molecule type" value="Genomic_DNA"/>
</dbReference>
<dbReference type="PANTHER" id="PTHR30547">
    <property type="entry name" value="UNCHARACTERIZED PROTEIN YHCG-RELATED"/>
    <property type="match status" value="1"/>
</dbReference>
<evidence type="ECO:0000259" key="1">
    <source>
        <dbReference type="Pfam" id="PF17761"/>
    </source>
</evidence>
<gene>
    <name evidence="2" type="ORF">B0A77_12405</name>
</gene>
<proteinExistence type="predicted"/>
<dbReference type="InterPro" id="IPR041527">
    <property type="entry name" value="YhcG_N"/>
</dbReference>
<reference evidence="2 3" key="1">
    <citation type="submission" date="2017-09" db="EMBL/GenBank/DDBJ databases">
        <title>Whole genomes of Flavobacteriaceae.</title>
        <authorList>
            <person name="Stine C."/>
            <person name="Li C."/>
            <person name="Tadesse D."/>
        </authorList>
    </citation>
    <scope>NUCLEOTIDE SEQUENCE [LARGE SCALE GENOMIC DNA]</scope>
    <source>
        <strain evidence="2 3">ATCC 35036</strain>
    </source>
</reference>
<sequence length="113" mass="13107">MNMEAATNISIDFILQLKQQILKIRFIVAKIANAESLKLYYTIGKQLEIQAKNEDWGSKVLETISQKLQQELPGLRGFSGSNLKKKIRHLFKEISQELSICINFSFKTKYLWN</sequence>
<dbReference type="Proteomes" id="UP000220828">
    <property type="component" value="Unassembled WGS sequence"/>
</dbReference>
<organism evidence="2 3">
    <name type="scientific">Flavobacterium branchiophilum</name>
    <dbReference type="NCBI Taxonomy" id="55197"/>
    <lineage>
        <taxon>Bacteria</taxon>
        <taxon>Pseudomonadati</taxon>
        <taxon>Bacteroidota</taxon>
        <taxon>Flavobacteriia</taxon>
        <taxon>Flavobacteriales</taxon>
        <taxon>Flavobacteriaceae</taxon>
        <taxon>Flavobacterium</taxon>
    </lineage>
</organism>
<feature type="domain" description="YhcG N-terminal" evidence="1">
    <location>
        <begin position="17"/>
        <end position="92"/>
    </location>
</feature>
<protein>
    <submittedName>
        <fullName evidence="2">DUF1016 domain-containing protein</fullName>
    </submittedName>
</protein>
<comment type="caution">
    <text evidence="2">The sequence shown here is derived from an EMBL/GenBank/DDBJ whole genome shotgun (WGS) entry which is preliminary data.</text>
</comment>
<dbReference type="OrthoDB" id="9801263at2"/>